<evidence type="ECO:0000313" key="3">
    <source>
        <dbReference type="EMBL" id="ANH39247.1"/>
    </source>
</evidence>
<keyword evidence="4" id="KW-1185">Reference proteome</keyword>
<dbReference type="InterPro" id="IPR006015">
    <property type="entry name" value="Universal_stress_UspA"/>
</dbReference>
<dbReference type="InterPro" id="IPR006016">
    <property type="entry name" value="UspA"/>
</dbReference>
<feature type="domain" description="UspA" evidence="2">
    <location>
        <begin position="6"/>
        <end position="137"/>
    </location>
</feature>
<dbReference type="PANTHER" id="PTHR46268">
    <property type="entry name" value="STRESS RESPONSE PROTEIN NHAX"/>
    <property type="match status" value="1"/>
</dbReference>
<feature type="domain" description="UspA" evidence="2">
    <location>
        <begin position="145"/>
        <end position="282"/>
    </location>
</feature>
<dbReference type="Pfam" id="PF00582">
    <property type="entry name" value="Usp"/>
    <property type="match status" value="2"/>
</dbReference>
<gene>
    <name evidence="3" type="ORF">I601_2831</name>
</gene>
<dbReference type="PATRIC" id="fig|1300347.3.peg.2828"/>
<dbReference type="OrthoDB" id="6174426at2"/>
<evidence type="ECO:0000256" key="1">
    <source>
        <dbReference type="ARBA" id="ARBA00008791"/>
    </source>
</evidence>
<dbReference type="Gene3D" id="3.40.50.620">
    <property type="entry name" value="HUPs"/>
    <property type="match status" value="2"/>
</dbReference>
<dbReference type="InterPro" id="IPR014729">
    <property type="entry name" value="Rossmann-like_a/b/a_fold"/>
</dbReference>
<dbReference type="PRINTS" id="PR01438">
    <property type="entry name" value="UNVRSLSTRESS"/>
</dbReference>
<evidence type="ECO:0000259" key="2">
    <source>
        <dbReference type="Pfam" id="PF00582"/>
    </source>
</evidence>
<sequence length="287" mass="30757">MPDPVVVVGVDGSGRSLRALLWAAQEATLRGSSLRIVHTLPRYEFDIPLFPPGRLEEATARGHEIMAEALSMVQLAHPDLHISTDLPMRSPAAAMIDESEDAQVIALGAKGEDIGNLLLGSTVLQVVGHAHCPVVVVCHVTAGHHRISVGTDGSPDSTAALAHAFEEAELRGAQVVVISALGLPQGWPTHLLRPLPPDDDEVARRRQEVEEQVAPFREEHPTVDVRLDVHRLAPLHTLADASHRSDLLVVGSRGRGGFHGLAVGSVTHKMLHLTGCPIAVVRSRAQR</sequence>
<organism evidence="3 4">
    <name type="scientific">Nocardioides dokdonensis FR1436</name>
    <dbReference type="NCBI Taxonomy" id="1300347"/>
    <lineage>
        <taxon>Bacteria</taxon>
        <taxon>Bacillati</taxon>
        <taxon>Actinomycetota</taxon>
        <taxon>Actinomycetes</taxon>
        <taxon>Propionibacteriales</taxon>
        <taxon>Nocardioidaceae</taxon>
        <taxon>Nocardioides</taxon>
    </lineage>
</organism>
<dbReference type="Proteomes" id="UP000077868">
    <property type="component" value="Chromosome"/>
</dbReference>
<dbReference type="EMBL" id="CP015079">
    <property type="protein sequence ID" value="ANH39247.1"/>
    <property type="molecule type" value="Genomic_DNA"/>
</dbReference>
<dbReference type="AlphaFoldDB" id="A0A1A9GLP5"/>
<accession>A0A1A9GLP5</accession>
<comment type="similarity">
    <text evidence="1">Belongs to the universal stress protein A family.</text>
</comment>
<reference evidence="3 4" key="1">
    <citation type="submission" date="2016-03" db="EMBL/GenBank/DDBJ databases">
        <title>Complete genome sequence of a soil Actinobacterium, Nocardioides dokdonensis FR1436.</title>
        <authorList>
            <person name="Kwon S.-K."/>
            <person name="Kim K."/>
            <person name="Kim J.F."/>
        </authorList>
    </citation>
    <scope>NUCLEOTIDE SEQUENCE [LARGE SCALE GENOMIC DNA]</scope>
    <source>
        <strain evidence="3 4">FR1436</strain>
    </source>
</reference>
<dbReference type="KEGG" id="ndk:I601_2831"/>
<proteinExistence type="inferred from homology"/>
<dbReference type="RefSeq" id="WP_068110888.1">
    <property type="nucleotide sequence ID" value="NZ_CP015079.1"/>
</dbReference>
<dbReference type="SUPFAM" id="SSF52402">
    <property type="entry name" value="Adenine nucleotide alpha hydrolases-like"/>
    <property type="match status" value="2"/>
</dbReference>
<name>A0A1A9GLP5_9ACTN</name>
<protein>
    <submittedName>
        <fullName evidence="3">Universal stress protein</fullName>
    </submittedName>
</protein>
<dbReference type="PANTHER" id="PTHR46268:SF6">
    <property type="entry name" value="UNIVERSAL STRESS PROTEIN UP12"/>
    <property type="match status" value="1"/>
</dbReference>
<evidence type="ECO:0000313" key="4">
    <source>
        <dbReference type="Proteomes" id="UP000077868"/>
    </source>
</evidence>
<dbReference type="STRING" id="1300347.I601_2831"/>